<dbReference type="Pfam" id="PF12832">
    <property type="entry name" value="MFS_1_like"/>
    <property type="match status" value="1"/>
</dbReference>
<dbReference type="InterPro" id="IPR026032">
    <property type="entry name" value="HcaT-like"/>
</dbReference>
<feature type="transmembrane region" description="Helical" evidence="8">
    <location>
        <begin position="336"/>
        <end position="359"/>
    </location>
</feature>
<evidence type="ECO:0000256" key="3">
    <source>
        <dbReference type="ARBA" id="ARBA00022475"/>
    </source>
</evidence>
<feature type="transmembrane region" description="Helical" evidence="8">
    <location>
        <begin position="365"/>
        <end position="383"/>
    </location>
</feature>
<feature type="transmembrane region" description="Helical" evidence="8">
    <location>
        <begin position="17"/>
        <end position="35"/>
    </location>
</feature>
<evidence type="ECO:0000256" key="2">
    <source>
        <dbReference type="ARBA" id="ARBA00022448"/>
    </source>
</evidence>
<keyword evidence="4" id="KW-0997">Cell inner membrane</keyword>
<keyword evidence="7 8" id="KW-0472">Membrane</keyword>
<dbReference type="PANTHER" id="PTHR23522:SF10">
    <property type="entry name" value="3-PHENYLPROPIONIC ACID TRANSPORTER-RELATED"/>
    <property type="match status" value="1"/>
</dbReference>
<dbReference type="GO" id="GO:0030395">
    <property type="term" value="F:lactose binding"/>
    <property type="evidence" value="ECO:0007669"/>
    <property type="project" value="TreeGrafter"/>
</dbReference>
<keyword evidence="5 8" id="KW-0812">Transmembrane</keyword>
<evidence type="ECO:0000256" key="7">
    <source>
        <dbReference type="ARBA" id="ARBA00023136"/>
    </source>
</evidence>
<sequence length="398" mass="42330">MAGESQIPTQAAVKRRFAVSLALFYSAFFAVLGTHMPFFPVWLKAIGIDAAWIGLINALPAITRFTTLPQVAAFAEKRHAIRAGIMVSVLATAIGFAAVGLQQQPLALFLIYALTCMMWTPTMPLTDAYALRGVARYGLDYGPLRLWGSAAFAAGSLACGYLVDSIAARDLIWVIVAWALVAVLASLRLQPLDDLRRRTTETHAGKALLHDAGFWAVIASAALIQSSHIAFYTFSAITWQLHGYGGLTIAGLWTLGVIAEIVVFALSPRFSLHPSSLMAIGGLSAVVRWIVTASEPSLPLLAIVQLGHGLSFGLTMVGTMNLLVQRVPSHQIARGQGYYAACNGLLGATTSIASGAIYARIGEGLYYVMAAMAAAGALVIWSARHRLKAHPHSEGEGG</sequence>
<dbReference type="InterPro" id="IPR024989">
    <property type="entry name" value="MFS_assoc_dom"/>
</dbReference>
<feature type="domain" description="Major facilitator superfamily associated" evidence="9">
    <location>
        <begin position="20"/>
        <end position="362"/>
    </location>
</feature>
<keyword evidence="3" id="KW-1003">Cell membrane</keyword>
<reference evidence="11" key="2">
    <citation type="submission" date="2020-05" db="EMBL/GenBank/DDBJ databases">
        <title>Complete genome sequence of Bradyrhizobium diazoefficiens XF6 isolated from soybean nodule.</title>
        <authorList>
            <person name="Noda R."/>
            <person name="Kakizaki K."/>
            <person name="Minamisawa K."/>
        </authorList>
    </citation>
    <scope>NUCLEOTIDE SEQUENCE</scope>
    <source>
        <strain evidence="11">XF6</strain>
    </source>
</reference>
<dbReference type="FunFam" id="1.20.1250.20:FF:000889">
    <property type="entry name" value="3-phenylpropionic acid transporter"/>
    <property type="match status" value="1"/>
</dbReference>
<dbReference type="CDD" id="cd17335">
    <property type="entry name" value="MFS_MFSD6"/>
    <property type="match status" value="1"/>
</dbReference>
<dbReference type="NCBIfam" id="NF037955">
    <property type="entry name" value="mfs"/>
    <property type="match status" value="1"/>
</dbReference>
<dbReference type="GO" id="GO:0005886">
    <property type="term" value="C:plasma membrane"/>
    <property type="evidence" value="ECO:0007669"/>
    <property type="project" value="UniProtKB-SubCell"/>
</dbReference>
<dbReference type="Gene3D" id="1.20.1250.20">
    <property type="entry name" value="MFS general substrate transporter like domains"/>
    <property type="match status" value="2"/>
</dbReference>
<feature type="transmembrane region" description="Helical" evidence="8">
    <location>
        <begin position="172"/>
        <end position="191"/>
    </location>
</feature>
<dbReference type="EMBL" id="AP023096">
    <property type="protein sequence ID" value="BCE67435.1"/>
    <property type="molecule type" value="Genomic_DNA"/>
</dbReference>
<feature type="transmembrane region" description="Helical" evidence="8">
    <location>
        <begin position="146"/>
        <end position="166"/>
    </location>
</feature>
<evidence type="ECO:0000259" key="9">
    <source>
        <dbReference type="Pfam" id="PF12832"/>
    </source>
</evidence>
<organism evidence="11">
    <name type="scientific">Bradyrhizobium diazoefficiens</name>
    <dbReference type="NCBI Taxonomy" id="1355477"/>
    <lineage>
        <taxon>Bacteria</taxon>
        <taxon>Pseudomonadati</taxon>
        <taxon>Pseudomonadota</taxon>
        <taxon>Alphaproteobacteria</taxon>
        <taxon>Hyphomicrobiales</taxon>
        <taxon>Nitrobacteraceae</taxon>
        <taxon>Bradyrhizobium</taxon>
    </lineage>
</organism>
<keyword evidence="2" id="KW-0813">Transport</keyword>
<accession>A0A810AUM8</accession>
<evidence type="ECO:0000313" key="11">
    <source>
        <dbReference type="EMBL" id="BCE67435.1"/>
    </source>
</evidence>
<dbReference type="AlphaFoldDB" id="A0A810AUM8"/>
<gene>
    <name evidence="10" type="ORF">XF5B_62680</name>
    <name evidence="11" type="ORF">XF6B_62340</name>
</gene>
<evidence type="ECO:0000313" key="10">
    <source>
        <dbReference type="EMBL" id="BCE58756.1"/>
    </source>
</evidence>
<protein>
    <submittedName>
        <fullName evidence="11">MFS transporter</fullName>
    </submittedName>
</protein>
<evidence type="ECO:0000256" key="8">
    <source>
        <dbReference type="SAM" id="Phobius"/>
    </source>
</evidence>
<feature type="transmembrane region" description="Helical" evidence="8">
    <location>
        <begin position="80"/>
        <end position="100"/>
    </location>
</feature>
<dbReference type="EMBL" id="AP023095">
    <property type="protein sequence ID" value="BCE58756.1"/>
    <property type="molecule type" value="Genomic_DNA"/>
</dbReference>
<dbReference type="PIRSF" id="PIRSF004925">
    <property type="entry name" value="HcaT"/>
    <property type="match status" value="1"/>
</dbReference>
<feature type="transmembrane region" description="Helical" evidence="8">
    <location>
        <begin position="300"/>
        <end position="324"/>
    </location>
</feature>
<keyword evidence="6 8" id="KW-1133">Transmembrane helix</keyword>
<reference evidence="10" key="1">
    <citation type="submission" date="2020-05" db="EMBL/GenBank/DDBJ databases">
        <title>Complete genome sequence of Bradyrhizobium diazoefficiens XF5 isolated from soybean nodule.</title>
        <authorList>
            <person name="Noda R."/>
            <person name="Kakizaki K."/>
            <person name="Minamisawa K."/>
        </authorList>
    </citation>
    <scope>NUCLEOTIDE SEQUENCE</scope>
    <source>
        <strain evidence="10">XF5</strain>
    </source>
</reference>
<feature type="transmembrane region" description="Helical" evidence="8">
    <location>
        <begin position="106"/>
        <end position="125"/>
    </location>
</feature>
<dbReference type="SUPFAM" id="SSF103473">
    <property type="entry name" value="MFS general substrate transporter"/>
    <property type="match status" value="1"/>
</dbReference>
<dbReference type="RefSeq" id="WP_182868912.1">
    <property type="nucleotide sequence ID" value="NZ_AP022638.1"/>
</dbReference>
<evidence type="ECO:0000256" key="4">
    <source>
        <dbReference type="ARBA" id="ARBA00022519"/>
    </source>
</evidence>
<evidence type="ECO:0000256" key="5">
    <source>
        <dbReference type="ARBA" id="ARBA00022692"/>
    </source>
</evidence>
<comment type="subcellular location">
    <subcellularLocation>
        <location evidence="1">Cell inner membrane</location>
        <topology evidence="1">Multi-pass membrane protein</topology>
    </subcellularLocation>
</comment>
<feature type="transmembrane region" description="Helical" evidence="8">
    <location>
        <begin position="244"/>
        <end position="265"/>
    </location>
</feature>
<proteinExistence type="predicted"/>
<feature type="transmembrane region" description="Helical" evidence="8">
    <location>
        <begin position="212"/>
        <end position="232"/>
    </location>
</feature>
<evidence type="ECO:0000256" key="6">
    <source>
        <dbReference type="ARBA" id="ARBA00022989"/>
    </source>
</evidence>
<name>A0A810AUM8_9BRAD</name>
<dbReference type="PANTHER" id="PTHR23522">
    <property type="entry name" value="BLL5896 PROTEIN"/>
    <property type="match status" value="1"/>
</dbReference>
<dbReference type="GO" id="GO:0015528">
    <property type="term" value="F:lactose:proton symporter activity"/>
    <property type="evidence" value="ECO:0007669"/>
    <property type="project" value="TreeGrafter"/>
</dbReference>
<evidence type="ECO:0000256" key="1">
    <source>
        <dbReference type="ARBA" id="ARBA00004429"/>
    </source>
</evidence>
<dbReference type="InterPro" id="IPR036259">
    <property type="entry name" value="MFS_trans_sf"/>
</dbReference>